<gene>
    <name evidence="4" type="ORF">U0035_04210</name>
</gene>
<dbReference type="PANTHER" id="PTHR43877:SF2">
    <property type="entry name" value="AMINOALKYLPHOSPHONATE N-ACETYLTRANSFERASE-RELATED"/>
    <property type="match status" value="1"/>
</dbReference>
<keyword evidence="1" id="KW-0808">Transferase</keyword>
<dbReference type="RefSeq" id="WP_114793298.1">
    <property type="nucleotide sequence ID" value="NZ_CP139960.1"/>
</dbReference>
<evidence type="ECO:0000313" key="5">
    <source>
        <dbReference type="Proteomes" id="UP001325680"/>
    </source>
</evidence>
<evidence type="ECO:0000313" key="4">
    <source>
        <dbReference type="EMBL" id="WQD39351.1"/>
    </source>
</evidence>
<keyword evidence="2" id="KW-0012">Acyltransferase</keyword>
<accession>A0ABZ0W823</accession>
<dbReference type="EMBL" id="CP139960">
    <property type="protein sequence ID" value="WQD39351.1"/>
    <property type="molecule type" value="Genomic_DNA"/>
</dbReference>
<dbReference type="SUPFAM" id="SSF55729">
    <property type="entry name" value="Acyl-CoA N-acyltransferases (Nat)"/>
    <property type="match status" value="1"/>
</dbReference>
<organism evidence="4 5">
    <name type="scientific">Niabella yanshanensis</name>
    <dbReference type="NCBI Taxonomy" id="577386"/>
    <lineage>
        <taxon>Bacteria</taxon>
        <taxon>Pseudomonadati</taxon>
        <taxon>Bacteroidota</taxon>
        <taxon>Chitinophagia</taxon>
        <taxon>Chitinophagales</taxon>
        <taxon>Chitinophagaceae</taxon>
        <taxon>Niabella</taxon>
    </lineage>
</organism>
<dbReference type="Proteomes" id="UP001325680">
    <property type="component" value="Chromosome"/>
</dbReference>
<dbReference type="CDD" id="cd04301">
    <property type="entry name" value="NAT_SF"/>
    <property type="match status" value="1"/>
</dbReference>
<dbReference type="PANTHER" id="PTHR43877">
    <property type="entry name" value="AMINOALKYLPHOSPHONATE N-ACETYLTRANSFERASE-RELATED-RELATED"/>
    <property type="match status" value="1"/>
</dbReference>
<sequence>MTIQRITADQVLLVADLFNQYRIFYKQASDIALAEKFLTERLANNESVIFVAMINEQPAGFTQLYPTYSSMRVSKNWILNDLYVEAGQRKQGIGGNLIKTAMNFAREDGATYLALSTAVDNYTAQALYESIGFIKQEPDTAFFDYRIALK</sequence>
<proteinExistence type="predicted"/>
<dbReference type="Pfam" id="PF00583">
    <property type="entry name" value="Acetyltransf_1"/>
    <property type="match status" value="1"/>
</dbReference>
<evidence type="ECO:0000256" key="1">
    <source>
        <dbReference type="ARBA" id="ARBA00022679"/>
    </source>
</evidence>
<dbReference type="InterPro" id="IPR050832">
    <property type="entry name" value="Bact_Acetyltransf"/>
</dbReference>
<evidence type="ECO:0000256" key="2">
    <source>
        <dbReference type="ARBA" id="ARBA00023315"/>
    </source>
</evidence>
<protein>
    <submittedName>
        <fullName evidence="4">GNAT family N-acetyltransferase</fullName>
    </submittedName>
</protein>
<keyword evidence="5" id="KW-1185">Reference proteome</keyword>
<dbReference type="InterPro" id="IPR016181">
    <property type="entry name" value="Acyl_CoA_acyltransferase"/>
</dbReference>
<feature type="domain" description="N-acetyltransferase" evidence="3">
    <location>
        <begin position="1"/>
        <end position="150"/>
    </location>
</feature>
<reference evidence="4 5" key="1">
    <citation type="submission" date="2023-12" db="EMBL/GenBank/DDBJ databases">
        <title>Genome sequencing and assembly of bacterial species from a model synthetic community.</title>
        <authorList>
            <person name="Hogle S.L."/>
        </authorList>
    </citation>
    <scope>NUCLEOTIDE SEQUENCE [LARGE SCALE GENOMIC DNA]</scope>
    <source>
        <strain evidence="4 5">HAMBI_3031</strain>
    </source>
</reference>
<dbReference type="PROSITE" id="PS51186">
    <property type="entry name" value="GNAT"/>
    <property type="match status" value="1"/>
</dbReference>
<dbReference type="Gene3D" id="3.40.630.30">
    <property type="match status" value="1"/>
</dbReference>
<name>A0ABZ0W823_9BACT</name>
<evidence type="ECO:0000259" key="3">
    <source>
        <dbReference type="PROSITE" id="PS51186"/>
    </source>
</evidence>
<dbReference type="InterPro" id="IPR000182">
    <property type="entry name" value="GNAT_dom"/>
</dbReference>